<protein>
    <submittedName>
        <fullName evidence="5">Cyclic pyranopterin monophosphate synthase subunit MoaC</fullName>
    </submittedName>
</protein>
<dbReference type="PANTHER" id="PTHR43764">
    <property type="entry name" value="MOLYBDENUM COFACTOR BIOSYNTHESIS"/>
    <property type="match status" value="1"/>
</dbReference>
<evidence type="ECO:0000256" key="3">
    <source>
        <dbReference type="ARBA" id="ARBA00055087"/>
    </source>
</evidence>
<dbReference type="InterPro" id="IPR012247">
    <property type="entry name" value="MoaC_MogA"/>
</dbReference>
<feature type="domain" description="MoaB/Mog" evidence="4">
    <location>
        <begin position="163"/>
        <end position="306"/>
    </location>
</feature>
<dbReference type="CDD" id="cd00886">
    <property type="entry name" value="MogA_MoaB"/>
    <property type="match status" value="1"/>
</dbReference>
<dbReference type="Pfam" id="PF00994">
    <property type="entry name" value="MoCF_biosynth"/>
    <property type="match status" value="1"/>
</dbReference>
<accession>A0A1M5H5F7</accession>
<name>A0A1M5H5F7_9BACT</name>
<dbReference type="SUPFAM" id="SSF55040">
    <property type="entry name" value="Molybdenum cofactor biosynthesis protein C, MoaC"/>
    <property type="match status" value="1"/>
</dbReference>
<evidence type="ECO:0000259" key="4">
    <source>
        <dbReference type="SMART" id="SM00852"/>
    </source>
</evidence>
<organism evidence="5 6">
    <name type="scientific">Fodinibius roseus</name>
    <dbReference type="NCBI Taxonomy" id="1194090"/>
    <lineage>
        <taxon>Bacteria</taxon>
        <taxon>Pseudomonadati</taxon>
        <taxon>Balneolota</taxon>
        <taxon>Balneolia</taxon>
        <taxon>Balneolales</taxon>
        <taxon>Balneolaceae</taxon>
        <taxon>Fodinibius</taxon>
    </lineage>
</organism>
<dbReference type="UniPathway" id="UPA00344"/>
<dbReference type="Proteomes" id="UP000184041">
    <property type="component" value="Unassembled WGS sequence"/>
</dbReference>
<dbReference type="GO" id="GO:0006777">
    <property type="term" value="P:Mo-molybdopterin cofactor biosynthetic process"/>
    <property type="evidence" value="ECO:0007669"/>
    <property type="project" value="UniProtKB-KW"/>
</dbReference>
<keyword evidence="2" id="KW-0501">Molybdenum cofactor biosynthesis</keyword>
<evidence type="ECO:0000313" key="6">
    <source>
        <dbReference type="Proteomes" id="UP000184041"/>
    </source>
</evidence>
<gene>
    <name evidence="5" type="ORF">SAMN05443144_11941</name>
</gene>
<dbReference type="InterPro" id="IPR036522">
    <property type="entry name" value="MoaC_sf"/>
</dbReference>
<dbReference type="InterPro" id="IPR051920">
    <property type="entry name" value="MPT_Adenylyltrnsfr/MoaC-Rel"/>
</dbReference>
<evidence type="ECO:0000256" key="2">
    <source>
        <dbReference type="ARBA" id="ARBA00023150"/>
    </source>
</evidence>
<dbReference type="SUPFAM" id="SSF53218">
    <property type="entry name" value="Molybdenum cofactor biosynthesis proteins"/>
    <property type="match status" value="1"/>
</dbReference>
<dbReference type="InterPro" id="IPR036425">
    <property type="entry name" value="MoaB/Mog-like_dom_sf"/>
</dbReference>
<comment type="pathway">
    <text evidence="1">Cofactor biosynthesis; molybdopterin biosynthesis.</text>
</comment>
<dbReference type="SMART" id="SM00852">
    <property type="entry name" value="MoCF_biosynth"/>
    <property type="match status" value="1"/>
</dbReference>
<evidence type="ECO:0000313" key="5">
    <source>
        <dbReference type="EMBL" id="SHG11135.1"/>
    </source>
</evidence>
<proteinExistence type="predicted"/>
<reference evidence="5 6" key="1">
    <citation type="submission" date="2016-11" db="EMBL/GenBank/DDBJ databases">
        <authorList>
            <person name="Jaros S."/>
            <person name="Januszkiewicz K."/>
            <person name="Wedrychowicz H."/>
        </authorList>
    </citation>
    <scope>NUCLEOTIDE SEQUENCE [LARGE SCALE GENOMIC DNA]</scope>
    <source>
        <strain evidence="5 6">DSM 21986</strain>
    </source>
</reference>
<dbReference type="STRING" id="1194090.SAMN05443144_11941"/>
<sequence>MRDISGKSSSLRSGKALSVVSCSRPTLERVKSDRLPKGNLLDVARSAGFLASKQTHHLIPHCHPVSIDALDISYSYIEDGNCREDIGKLEVAFGIAVIAGGKSIGRTGIEMELLTAVSISALTIYDLLKPLGDEVEIRTTRLLNKTGGKSNLKKVVGKQNKAAVLICSNSVAAGRKADRAGPIIEQMLREHYADIVDFKVIPDRREAIQAQLKEWADRNIPFVFTVGGTGLGPDNRAVDAVRGILERITPGVVDAMELHGLQRTPLAMMSRLTAGILKSTLIVTLPGSSDGLRQSLGGILPGVFYARKMLRPARIKN</sequence>
<dbReference type="PIRSF" id="PIRSF036594">
    <property type="entry name" value="MoaC_MogA"/>
    <property type="match status" value="1"/>
</dbReference>
<dbReference type="Gene3D" id="3.40.980.10">
    <property type="entry name" value="MoaB/Mog-like domain"/>
    <property type="match status" value="1"/>
</dbReference>
<dbReference type="AlphaFoldDB" id="A0A1M5H5F7"/>
<dbReference type="Pfam" id="PF01967">
    <property type="entry name" value="MoaC"/>
    <property type="match status" value="1"/>
</dbReference>
<dbReference type="Gene3D" id="3.30.70.640">
    <property type="entry name" value="Molybdopterin cofactor biosynthesis C (MoaC) domain"/>
    <property type="match status" value="1"/>
</dbReference>
<dbReference type="InterPro" id="IPR002820">
    <property type="entry name" value="Mopterin_CF_biosynth-C_dom"/>
</dbReference>
<dbReference type="EMBL" id="FQUS01000019">
    <property type="protein sequence ID" value="SHG11135.1"/>
    <property type="molecule type" value="Genomic_DNA"/>
</dbReference>
<keyword evidence="6" id="KW-1185">Reference proteome</keyword>
<dbReference type="RefSeq" id="WP_073066687.1">
    <property type="nucleotide sequence ID" value="NZ_FQUS01000019.1"/>
</dbReference>
<comment type="function">
    <text evidence="3">Catalyzes the conversion of (8S)-3',8-cyclo-7,8-dihydroguanosine 5'-triphosphate to cyclic pyranopterin monophosphate (cPMP).</text>
</comment>
<dbReference type="NCBIfam" id="NF002947">
    <property type="entry name" value="PRK03604.1"/>
    <property type="match status" value="1"/>
</dbReference>
<evidence type="ECO:0000256" key="1">
    <source>
        <dbReference type="ARBA" id="ARBA00005046"/>
    </source>
</evidence>
<dbReference type="InterPro" id="IPR001453">
    <property type="entry name" value="MoaB/Mog_dom"/>
</dbReference>
<dbReference type="PANTHER" id="PTHR43764:SF1">
    <property type="entry name" value="MOLYBDOPTERIN MOLYBDOTRANSFERASE"/>
    <property type="match status" value="1"/>
</dbReference>
<dbReference type="OrthoDB" id="9794429at2"/>